<reference evidence="1" key="2">
    <citation type="journal article" date="2015" name="Fish Shellfish Immunol.">
        <title>Early steps in the European eel (Anguilla anguilla)-Vibrio vulnificus interaction in the gills: Role of the RtxA13 toxin.</title>
        <authorList>
            <person name="Callol A."/>
            <person name="Pajuelo D."/>
            <person name="Ebbesson L."/>
            <person name="Teles M."/>
            <person name="MacKenzie S."/>
            <person name="Amaro C."/>
        </authorList>
    </citation>
    <scope>NUCLEOTIDE SEQUENCE</scope>
</reference>
<dbReference type="EMBL" id="GBXM01058366">
    <property type="protein sequence ID" value="JAH50211.1"/>
    <property type="molecule type" value="Transcribed_RNA"/>
</dbReference>
<reference evidence="1" key="1">
    <citation type="submission" date="2014-11" db="EMBL/GenBank/DDBJ databases">
        <authorList>
            <person name="Amaro Gonzalez C."/>
        </authorList>
    </citation>
    <scope>NUCLEOTIDE SEQUENCE</scope>
</reference>
<proteinExistence type="predicted"/>
<name>A0A0E9T982_ANGAN</name>
<sequence>MKPLELTLGEMFLPDVYRGAFYRISLRNR</sequence>
<evidence type="ECO:0000313" key="1">
    <source>
        <dbReference type="EMBL" id="JAH50211.1"/>
    </source>
</evidence>
<dbReference type="AlphaFoldDB" id="A0A0E9T982"/>
<organism evidence="1">
    <name type="scientific">Anguilla anguilla</name>
    <name type="common">European freshwater eel</name>
    <name type="synonym">Muraena anguilla</name>
    <dbReference type="NCBI Taxonomy" id="7936"/>
    <lineage>
        <taxon>Eukaryota</taxon>
        <taxon>Metazoa</taxon>
        <taxon>Chordata</taxon>
        <taxon>Craniata</taxon>
        <taxon>Vertebrata</taxon>
        <taxon>Euteleostomi</taxon>
        <taxon>Actinopterygii</taxon>
        <taxon>Neopterygii</taxon>
        <taxon>Teleostei</taxon>
        <taxon>Anguilliformes</taxon>
        <taxon>Anguillidae</taxon>
        <taxon>Anguilla</taxon>
    </lineage>
</organism>
<accession>A0A0E9T982</accession>
<protein>
    <submittedName>
        <fullName evidence="1">Uncharacterized protein</fullName>
    </submittedName>
</protein>